<feature type="transmembrane region" description="Helical" evidence="1">
    <location>
        <begin position="17"/>
        <end position="39"/>
    </location>
</feature>
<name>A5ZRC6_9FIRM</name>
<evidence type="ECO:0000313" key="3">
    <source>
        <dbReference type="Proteomes" id="UP000006002"/>
    </source>
</evidence>
<dbReference type="AlphaFoldDB" id="A5ZRC6"/>
<keyword evidence="1" id="KW-0472">Membrane</keyword>
<protein>
    <submittedName>
        <fullName evidence="2">Uncharacterized protein</fullName>
    </submittedName>
</protein>
<dbReference type="Proteomes" id="UP000006002">
    <property type="component" value="Unassembled WGS sequence"/>
</dbReference>
<accession>A5ZRC6</accession>
<sequence length="40" mass="4857">MNAKFFNIFTMKKSIDFFIFLSNFLISSLLTKTFVFYLFM</sequence>
<dbReference type="HOGENOM" id="CLU_3285741_0_0_9"/>
<keyword evidence="1" id="KW-1133">Transmembrane helix</keyword>
<comment type="caution">
    <text evidence="2">The sequence shown here is derived from an EMBL/GenBank/DDBJ whole genome shotgun (WGS) entry which is preliminary data.</text>
</comment>
<reference evidence="2 3" key="2">
    <citation type="submission" date="2007-04" db="EMBL/GenBank/DDBJ databases">
        <title>Draft genome sequence of Ruminococcus obeum (ATCC 29174).</title>
        <authorList>
            <person name="Sudarsanam P."/>
            <person name="Ley R."/>
            <person name="Guruge J."/>
            <person name="Turnbaugh P.J."/>
            <person name="Mahowald M."/>
            <person name="Liep D."/>
            <person name="Gordon J."/>
        </authorList>
    </citation>
    <scope>NUCLEOTIDE SEQUENCE [LARGE SCALE GENOMIC DNA]</scope>
    <source>
        <strain evidence="2 3">ATCC 29174</strain>
    </source>
</reference>
<proteinExistence type="predicted"/>
<reference evidence="2 3" key="1">
    <citation type="submission" date="2007-03" db="EMBL/GenBank/DDBJ databases">
        <authorList>
            <person name="Fulton L."/>
            <person name="Clifton S."/>
            <person name="Fulton B."/>
            <person name="Xu J."/>
            <person name="Minx P."/>
            <person name="Pepin K.H."/>
            <person name="Johnson M."/>
            <person name="Thiruvilangam P."/>
            <person name="Bhonagiri V."/>
            <person name="Nash W.E."/>
            <person name="Mardis E.R."/>
            <person name="Wilson R.K."/>
        </authorList>
    </citation>
    <scope>NUCLEOTIDE SEQUENCE [LARGE SCALE GENOMIC DNA]</scope>
    <source>
        <strain evidence="2 3">ATCC 29174</strain>
    </source>
</reference>
<dbReference type="EMBL" id="AAVO02000005">
    <property type="protein sequence ID" value="EDM87745.1"/>
    <property type="molecule type" value="Genomic_DNA"/>
</dbReference>
<organism evidence="2 3">
    <name type="scientific">Blautia obeum ATCC 29174</name>
    <dbReference type="NCBI Taxonomy" id="411459"/>
    <lineage>
        <taxon>Bacteria</taxon>
        <taxon>Bacillati</taxon>
        <taxon>Bacillota</taxon>
        <taxon>Clostridia</taxon>
        <taxon>Lachnospirales</taxon>
        <taxon>Lachnospiraceae</taxon>
        <taxon>Blautia</taxon>
    </lineage>
</organism>
<evidence type="ECO:0000256" key="1">
    <source>
        <dbReference type="SAM" id="Phobius"/>
    </source>
</evidence>
<evidence type="ECO:0000313" key="2">
    <source>
        <dbReference type="EMBL" id="EDM87745.1"/>
    </source>
</evidence>
<keyword evidence="1" id="KW-0812">Transmembrane</keyword>
<gene>
    <name evidence="2" type="ORF">RUMOBE_01554</name>
</gene>